<keyword evidence="10" id="KW-0408">Iron</keyword>
<evidence type="ECO:0000256" key="9">
    <source>
        <dbReference type="ARBA" id="ARBA00022989"/>
    </source>
</evidence>
<keyword evidence="14" id="KW-1185">Reference proteome</keyword>
<evidence type="ECO:0000256" key="6">
    <source>
        <dbReference type="ARBA" id="ARBA00022692"/>
    </source>
</evidence>
<dbReference type="AlphaFoldDB" id="A0A1L8RHK8"/>
<dbReference type="PANTHER" id="PTHR30365:SF14">
    <property type="entry name" value="CYTOCHROME BD MENAQUINOL OXIDASE SUBUNIT I-RELATED"/>
    <property type="match status" value="1"/>
</dbReference>
<dbReference type="STRING" id="214095.RU97_GL000818"/>
<dbReference type="PANTHER" id="PTHR30365">
    <property type="entry name" value="CYTOCHROME D UBIQUINOL OXIDASE"/>
    <property type="match status" value="1"/>
</dbReference>
<keyword evidence="4" id="KW-1003">Cell membrane</keyword>
<evidence type="ECO:0000256" key="8">
    <source>
        <dbReference type="ARBA" id="ARBA00022982"/>
    </source>
</evidence>
<dbReference type="Proteomes" id="UP000181884">
    <property type="component" value="Unassembled WGS sequence"/>
</dbReference>
<evidence type="ECO:0000313" key="14">
    <source>
        <dbReference type="Proteomes" id="UP000181884"/>
    </source>
</evidence>
<reference evidence="13 14" key="1">
    <citation type="submission" date="2014-12" db="EMBL/GenBank/DDBJ databases">
        <title>Draft genome sequences of 29 type strains of Enterococci.</title>
        <authorList>
            <person name="Zhong Z."/>
            <person name="Sun Z."/>
            <person name="Liu W."/>
            <person name="Zhang W."/>
            <person name="Zhang H."/>
        </authorList>
    </citation>
    <scope>NUCLEOTIDE SEQUENCE [LARGE SCALE GENOMIC DNA]</scope>
    <source>
        <strain evidence="13 14">DSM 17029</strain>
    </source>
</reference>
<evidence type="ECO:0000256" key="7">
    <source>
        <dbReference type="ARBA" id="ARBA00022723"/>
    </source>
</evidence>
<evidence type="ECO:0000256" key="10">
    <source>
        <dbReference type="ARBA" id="ARBA00023004"/>
    </source>
</evidence>
<evidence type="ECO:0000256" key="3">
    <source>
        <dbReference type="ARBA" id="ARBA00022448"/>
    </source>
</evidence>
<dbReference type="GO" id="GO:0019646">
    <property type="term" value="P:aerobic electron transport chain"/>
    <property type="evidence" value="ECO:0007669"/>
    <property type="project" value="InterPro"/>
</dbReference>
<comment type="subcellular location">
    <subcellularLocation>
        <location evidence="1">Cell membrane</location>
        <topology evidence="1">Multi-pass membrane protein</topology>
    </subcellularLocation>
</comment>
<keyword evidence="8" id="KW-0249">Electron transport</keyword>
<evidence type="ECO:0000256" key="2">
    <source>
        <dbReference type="ARBA" id="ARBA00009819"/>
    </source>
</evidence>
<comment type="caution">
    <text evidence="13">The sequence shown here is derived from an EMBL/GenBank/DDBJ whole genome shotgun (WGS) entry which is preliminary data.</text>
</comment>
<proteinExistence type="inferred from homology"/>
<protein>
    <submittedName>
        <fullName evidence="13">Uncharacterized protein</fullName>
    </submittedName>
</protein>
<dbReference type="GO" id="GO:0046872">
    <property type="term" value="F:metal ion binding"/>
    <property type="evidence" value="ECO:0007669"/>
    <property type="project" value="UniProtKB-KW"/>
</dbReference>
<dbReference type="GO" id="GO:0016682">
    <property type="term" value="F:oxidoreductase activity, acting on diphenols and related substances as donors, oxygen as acceptor"/>
    <property type="evidence" value="ECO:0007669"/>
    <property type="project" value="TreeGrafter"/>
</dbReference>
<keyword evidence="7" id="KW-0479">Metal-binding</keyword>
<dbReference type="GO" id="GO:0009055">
    <property type="term" value="F:electron transfer activity"/>
    <property type="evidence" value="ECO:0007669"/>
    <property type="project" value="InterPro"/>
</dbReference>
<dbReference type="EMBL" id="JXKH01000002">
    <property type="protein sequence ID" value="OJG19247.1"/>
    <property type="molecule type" value="Genomic_DNA"/>
</dbReference>
<evidence type="ECO:0000256" key="1">
    <source>
        <dbReference type="ARBA" id="ARBA00004651"/>
    </source>
</evidence>
<feature type="transmembrane region" description="Helical" evidence="12">
    <location>
        <begin position="43"/>
        <end position="64"/>
    </location>
</feature>
<dbReference type="InterPro" id="IPR002585">
    <property type="entry name" value="Cyt-d_ubiquinol_oxidase_su_1"/>
</dbReference>
<comment type="similarity">
    <text evidence="2">Belongs to the cytochrome ubiquinol oxidase subunit 1 family.</text>
</comment>
<dbReference type="GO" id="GO:0070069">
    <property type="term" value="C:cytochrome complex"/>
    <property type="evidence" value="ECO:0007669"/>
    <property type="project" value="InterPro"/>
</dbReference>
<evidence type="ECO:0000256" key="11">
    <source>
        <dbReference type="ARBA" id="ARBA00023136"/>
    </source>
</evidence>
<keyword evidence="11 12" id="KW-0472">Membrane</keyword>
<evidence type="ECO:0000256" key="4">
    <source>
        <dbReference type="ARBA" id="ARBA00022475"/>
    </source>
</evidence>
<keyword evidence="3" id="KW-0813">Transport</keyword>
<name>A0A1L8RHK8_9ENTE</name>
<keyword evidence="5" id="KW-0349">Heme</keyword>
<keyword evidence="9 12" id="KW-1133">Transmembrane helix</keyword>
<dbReference type="Pfam" id="PF01654">
    <property type="entry name" value="Cyt_bd_oxida_I"/>
    <property type="match status" value="1"/>
</dbReference>
<sequence length="98" mass="10607">MWFPYITVIAGWVVAEVGRYPFVVYGLFTQLDAVSPNMTAAKIITSISLFAIVDCLLITTGLVMGHRTLKKGAPNIDGNMDEDLSADNMLMGEGKSHG</sequence>
<dbReference type="GO" id="GO:0005886">
    <property type="term" value="C:plasma membrane"/>
    <property type="evidence" value="ECO:0007669"/>
    <property type="project" value="UniProtKB-SubCell"/>
</dbReference>
<organism evidence="13 14">
    <name type="scientific">Enterococcus canis</name>
    <dbReference type="NCBI Taxonomy" id="214095"/>
    <lineage>
        <taxon>Bacteria</taxon>
        <taxon>Bacillati</taxon>
        <taxon>Bacillota</taxon>
        <taxon>Bacilli</taxon>
        <taxon>Lactobacillales</taxon>
        <taxon>Enterococcaceae</taxon>
        <taxon>Enterococcus</taxon>
    </lineage>
</organism>
<gene>
    <name evidence="13" type="ORF">RU97_GL000818</name>
</gene>
<evidence type="ECO:0000256" key="12">
    <source>
        <dbReference type="SAM" id="Phobius"/>
    </source>
</evidence>
<dbReference type="GO" id="GO:0020037">
    <property type="term" value="F:heme binding"/>
    <property type="evidence" value="ECO:0007669"/>
    <property type="project" value="TreeGrafter"/>
</dbReference>
<evidence type="ECO:0000256" key="5">
    <source>
        <dbReference type="ARBA" id="ARBA00022617"/>
    </source>
</evidence>
<keyword evidence="6 12" id="KW-0812">Transmembrane</keyword>
<evidence type="ECO:0000313" key="13">
    <source>
        <dbReference type="EMBL" id="OJG19247.1"/>
    </source>
</evidence>
<accession>A0A1L8RHK8</accession>